<reference evidence="2" key="1">
    <citation type="submission" date="2018-05" db="EMBL/GenBank/DDBJ databases">
        <title>Draft genome of Mucuna pruriens seed.</title>
        <authorList>
            <person name="Nnadi N.E."/>
            <person name="Vos R."/>
            <person name="Hasami M.H."/>
            <person name="Devisetty U.K."/>
            <person name="Aguiy J.C."/>
        </authorList>
    </citation>
    <scope>NUCLEOTIDE SEQUENCE [LARGE SCALE GENOMIC DNA]</scope>
    <source>
        <strain evidence="2">JCA_2017</strain>
    </source>
</reference>
<feature type="non-terminal residue" evidence="2">
    <location>
        <position position="1"/>
    </location>
</feature>
<comment type="caution">
    <text evidence="2">The sequence shown here is derived from an EMBL/GenBank/DDBJ whole genome shotgun (WGS) entry which is preliminary data.</text>
</comment>
<proteinExistence type="predicted"/>
<feature type="compositionally biased region" description="Basic and acidic residues" evidence="1">
    <location>
        <begin position="113"/>
        <end position="122"/>
    </location>
</feature>
<keyword evidence="3" id="KW-1185">Reference proteome</keyword>
<evidence type="ECO:0000313" key="2">
    <source>
        <dbReference type="EMBL" id="RDX83972.1"/>
    </source>
</evidence>
<feature type="region of interest" description="Disordered" evidence="1">
    <location>
        <begin position="99"/>
        <end position="122"/>
    </location>
</feature>
<evidence type="ECO:0000256" key="1">
    <source>
        <dbReference type="SAM" id="MobiDB-lite"/>
    </source>
</evidence>
<name>A0A371G0E3_MUCPR</name>
<evidence type="ECO:0000313" key="3">
    <source>
        <dbReference type="Proteomes" id="UP000257109"/>
    </source>
</evidence>
<organism evidence="2 3">
    <name type="scientific">Mucuna pruriens</name>
    <name type="common">Velvet bean</name>
    <name type="synonym">Dolichos pruriens</name>
    <dbReference type="NCBI Taxonomy" id="157652"/>
    <lineage>
        <taxon>Eukaryota</taxon>
        <taxon>Viridiplantae</taxon>
        <taxon>Streptophyta</taxon>
        <taxon>Embryophyta</taxon>
        <taxon>Tracheophyta</taxon>
        <taxon>Spermatophyta</taxon>
        <taxon>Magnoliopsida</taxon>
        <taxon>eudicotyledons</taxon>
        <taxon>Gunneridae</taxon>
        <taxon>Pentapetalae</taxon>
        <taxon>rosids</taxon>
        <taxon>fabids</taxon>
        <taxon>Fabales</taxon>
        <taxon>Fabaceae</taxon>
        <taxon>Papilionoideae</taxon>
        <taxon>50 kb inversion clade</taxon>
        <taxon>NPAAA clade</taxon>
        <taxon>indigoferoid/millettioid clade</taxon>
        <taxon>Phaseoleae</taxon>
        <taxon>Mucuna</taxon>
    </lineage>
</organism>
<protein>
    <submittedName>
        <fullName evidence="2">Uncharacterized protein</fullName>
    </submittedName>
</protein>
<dbReference type="Proteomes" id="UP000257109">
    <property type="component" value="Unassembled WGS sequence"/>
</dbReference>
<sequence length="122" mass="13997">MPLSDSDLLRMYLKLKVVICLLVRATVPTTTTTESATSWQLTIFGRPDEAVSNKKSRVPTKHELQQYAVPTKHERHHPRPQDANWATCKHCEPVTIGQVRQSTLTNNSESEGEYERSYSEKW</sequence>
<dbReference type="AlphaFoldDB" id="A0A371G0E3"/>
<gene>
    <name evidence="2" type="ORF">CR513_35054</name>
</gene>
<accession>A0A371G0E3</accession>
<dbReference type="EMBL" id="QJKJ01007191">
    <property type="protein sequence ID" value="RDX83972.1"/>
    <property type="molecule type" value="Genomic_DNA"/>
</dbReference>